<dbReference type="Proteomes" id="UP001642360">
    <property type="component" value="Unassembled WGS sequence"/>
</dbReference>
<accession>A0ABC8USP6</accession>
<evidence type="ECO:0000313" key="2">
    <source>
        <dbReference type="Proteomes" id="UP001642360"/>
    </source>
</evidence>
<dbReference type="AlphaFoldDB" id="A0ABC8USP6"/>
<evidence type="ECO:0000313" key="1">
    <source>
        <dbReference type="EMBL" id="CAK9184044.1"/>
    </source>
</evidence>
<sequence>MSLQRKVLVFVVMGSPLGEGEEKEKEMETLGAASTRRDRWACSSGVGRAWGCFGRARGFLGRLDFSRPPSEWHRPYFASS</sequence>
<organism evidence="1 2">
    <name type="scientific">Ilex paraguariensis</name>
    <name type="common">yerba mate</name>
    <dbReference type="NCBI Taxonomy" id="185542"/>
    <lineage>
        <taxon>Eukaryota</taxon>
        <taxon>Viridiplantae</taxon>
        <taxon>Streptophyta</taxon>
        <taxon>Embryophyta</taxon>
        <taxon>Tracheophyta</taxon>
        <taxon>Spermatophyta</taxon>
        <taxon>Magnoliopsida</taxon>
        <taxon>eudicotyledons</taxon>
        <taxon>Gunneridae</taxon>
        <taxon>Pentapetalae</taxon>
        <taxon>asterids</taxon>
        <taxon>campanulids</taxon>
        <taxon>Aquifoliales</taxon>
        <taxon>Aquifoliaceae</taxon>
        <taxon>Ilex</taxon>
    </lineage>
</organism>
<name>A0ABC8USP6_9AQUA</name>
<gene>
    <name evidence="1" type="ORF">ILEXP_LOCUS54341</name>
</gene>
<dbReference type="EMBL" id="CAUOFW020008835">
    <property type="protein sequence ID" value="CAK9184044.1"/>
    <property type="molecule type" value="Genomic_DNA"/>
</dbReference>
<proteinExistence type="predicted"/>
<keyword evidence="2" id="KW-1185">Reference proteome</keyword>
<reference evidence="1 2" key="1">
    <citation type="submission" date="2024-02" db="EMBL/GenBank/DDBJ databases">
        <authorList>
            <person name="Vignale AGUSTIN F."/>
            <person name="Sosa J E."/>
            <person name="Modenutti C."/>
        </authorList>
    </citation>
    <scope>NUCLEOTIDE SEQUENCE [LARGE SCALE GENOMIC DNA]</scope>
</reference>
<evidence type="ECO:0008006" key="3">
    <source>
        <dbReference type="Google" id="ProtNLM"/>
    </source>
</evidence>
<comment type="caution">
    <text evidence="1">The sequence shown here is derived from an EMBL/GenBank/DDBJ whole genome shotgun (WGS) entry which is preliminary data.</text>
</comment>
<protein>
    <recommendedName>
        <fullName evidence="3">Secreted protein</fullName>
    </recommendedName>
</protein>